<dbReference type="GO" id="GO:0005829">
    <property type="term" value="C:cytosol"/>
    <property type="evidence" value="ECO:0007669"/>
    <property type="project" value="TreeGrafter"/>
</dbReference>
<evidence type="ECO:0000313" key="3">
    <source>
        <dbReference type="Proteomes" id="UP000215441"/>
    </source>
</evidence>
<dbReference type="InterPro" id="IPR000595">
    <property type="entry name" value="cNMP-bd_dom"/>
</dbReference>
<dbReference type="OrthoDB" id="571714at2"/>
<dbReference type="InterPro" id="IPR050397">
    <property type="entry name" value="Env_Response_Regulators"/>
</dbReference>
<dbReference type="AlphaFoldDB" id="A0A235EGF1"/>
<dbReference type="PROSITE" id="PS50042">
    <property type="entry name" value="CNMP_BINDING_3"/>
    <property type="match status" value="1"/>
</dbReference>
<dbReference type="InterPro" id="IPR018490">
    <property type="entry name" value="cNMP-bd_dom_sf"/>
</dbReference>
<evidence type="ECO:0000313" key="2">
    <source>
        <dbReference type="EMBL" id="OYD48116.1"/>
    </source>
</evidence>
<dbReference type="GO" id="GO:0003700">
    <property type="term" value="F:DNA-binding transcription factor activity"/>
    <property type="evidence" value="ECO:0007669"/>
    <property type="project" value="TreeGrafter"/>
</dbReference>
<feature type="domain" description="Cyclic nucleotide-binding" evidence="1">
    <location>
        <begin position="27"/>
        <end position="127"/>
    </location>
</feature>
<dbReference type="InterPro" id="IPR036390">
    <property type="entry name" value="WH_DNA-bd_sf"/>
</dbReference>
<proteinExistence type="predicted"/>
<keyword evidence="3" id="KW-1185">Reference proteome</keyword>
<dbReference type="Gene3D" id="2.60.120.10">
    <property type="entry name" value="Jelly Rolls"/>
    <property type="match status" value="1"/>
</dbReference>
<dbReference type="Proteomes" id="UP000215441">
    <property type="component" value="Unassembled WGS sequence"/>
</dbReference>
<dbReference type="SUPFAM" id="SSF46785">
    <property type="entry name" value="Winged helix' DNA-binding domain"/>
    <property type="match status" value="1"/>
</dbReference>
<dbReference type="InterPro" id="IPR014710">
    <property type="entry name" value="RmlC-like_jellyroll"/>
</dbReference>
<protein>
    <submittedName>
        <fullName evidence="2">Crp/Fnr family transcriptional regulator</fullName>
    </submittedName>
</protein>
<gene>
    <name evidence="2" type="ORF">CBY09_21460</name>
</gene>
<dbReference type="RefSeq" id="WP_094291605.1">
    <property type="nucleotide sequence ID" value="NZ_NOIG01000013.1"/>
</dbReference>
<name>A0A235EGF1_9BURK</name>
<dbReference type="EMBL" id="NOIG01000013">
    <property type="protein sequence ID" value="OYD48116.1"/>
    <property type="molecule type" value="Genomic_DNA"/>
</dbReference>
<dbReference type="SMART" id="SM00100">
    <property type="entry name" value="cNMP"/>
    <property type="match status" value="1"/>
</dbReference>
<sequence>MKTSSREVIEDCIAPSDSAFGVTPSLRRLASGQMLFREGAASAGVFRLRSGCMRLIRTTLTGGQATMHTVRQGEFFAEASLFSAKYHCDAVALESSEVLVFRKEALVVQLRESPELLWTFTAELARRVQGLRTRLEIKQTRSAEERILQFIGLHCDASGFWTQQGTLKHLSEDIGLTHEALYRALARLQRQGAILRLKDGLKICQPGVLAPSAEQIGSIDLG</sequence>
<dbReference type="PANTHER" id="PTHR24567:SF74">
    <property type="entry name" value="HTH-TYPE TRANSCRIPTIONAL REGULATOR ARCR"/>
    <property type="match status" value="1"/>
</dbReference>
<dbReference type="CDD" id="cd00038">
    <property type="entry name" value="CAP_ED"/>
    <property type="match status" value="1"/>
</dbReference>
<reference evidence="2 3" key="1">
    <citation type="submission" date="2017-07" db="EMBL/GenBank/DDBJ databases">
        <title>Acidovorax KNDSW TSA 6 genome sequence and assembly.</title>
        <authorList>
            <person name="Mayilraj S."/>
        </authorList>
    </citation>
    <scope>NUCLEOTIDE SEQUENCE [LARGE SCALE GENOMIC DNA]</scope>
    <source>
        <strain evidence="2 3">KNDSW-TSA6</strain>
    </source>
</reference>
<accession>A0A235EGF1</accession>
<evidence type="ECO:0000259" key="1">
    <source>
        <dbReference type="PROSITE" id="PS50042"/>
    </source>
</evidence>
<dbReference type="SUPFAM" id="SSF51206">
    <property type="entry name" value="cAMP-binding domain-like"/>
    <property type="match status" value="1"/>
</dbReference>
<dbReference type="Pfam" id="PF00027">
    <property type="entry name" value="cNMP_binding"/>
    <property type="match status" value="1"/>
</dbReference>
<organism evidence="2 3">
    <name type="scientific">Acidovorax kalamii</name>
    <dbReference type="NCBI Taxonomy" id="2004485"/>
    <lineage>
        <taxon>Bacteria</taxon>
        <taxon>Pseudomonadati</taxon>
        <taxon>Pseudomonadota</taxon>
        <taxon>Betaproteobacteria</taxon>
        <taxon>Burkholderiales</taxon>
        <taxon>Comamonadaceae</taxon>
        <taxon>Acidovorax</taxon>
    </lineage>
</organism>
<comment type="caution">
    <text evidence="2">The sequence shown here is derived from an EMBL/GenBank/DDBJ whole genome shotgun (WGS) entry which is preliminary data.</text>
</comment>
<dbReference type="PANTHER" id="PTHR24567">
    <property type="entry name" value="CRP FAMILY TRANSCRIPTIONAL REGULATORY PROTEIN"/>
    <property type="match status" value="1"/>
</dbReference>